<comment type="similarity">
    <text evidence="3 12">Belongs to the CcmB/CycW/HelB family.</text>
</comment>
<dbReference type="PRINTS" id="PR01414">
    <property type="entry name" value="CCMBBIOGNSIS"/>
</dbReference>
<dbReference type="Pfam" id="PF03379">
    <property type="entry name" value="CcmB"/>
    <property type="match status" value="1"/>
</dbReference>
<evidence type="ECO:0000256" key="3">
    <source>
        <dbReference type="ARBA" id="ARBA00010544"/>
    </source>
</evidence>
<accession>A0ABZ0HVY7</accession>
<evidence type="ECO:0000256" key="12">
    <source>
        <dbReference type="PIRNR" id="PIRNR002764"/>
    </source>
</evidence>
<keyword evidence="8 13" id="KW-0812">Transmembrane</keyword>
<feature type="transmembrane region" description="Helical" evidence="13">
    <location>
        <begin position="162"/>
        <end position="185"/>
    </location>
</feature>
<evidence type="ECO:0000256" key="13">
    <source>
        <dbReference type="SAM" id="Phobius"/>
    </source>
</evidence>
<dbReference type="NCBIfam" id="TIGR01190">
    <property type="entry name" value="ccmB"/>
    <property type="match status" value="1"/>
</dbReference>
<keyword evidence="11 12" id="KW-0472">Membrane</keyword>
<keyword evidence="5 12" id="KW-0813">Transport</keyword>
<keyword evidence="10 13" id="KW-1133">Transmembrane helix</keyword>
<evidence type="ECO:0000256" key="7">
    <source>
        <dbReference type="ARBA" id="ARBA00022519"/>
    </source>
</evidence>
<name>A0ABZ0HVY7_9HYPH</name>
<comment type="function">
    <text evidence="1 12">Required for the export of heme to the periplasm for the biogenesis of c-type cytochromes.</text>
</comment>
<evidence type="ECO:0000256" key="10">
    <source>
        <dbReference type="ARBA" id="ARBA00022989"/>
    </source>
</evidence>
<sequence length="224" mass="23159">MTRPALQALMIRELQIGQRIGGGASLGVVFFLILVTLTPFAVGPDLALLARIAPAMLWIAALLATLLGLDRLFQADHEDGSLDLLLTSRAPLELIVLAKCLAHWLLTGLPLVIAAPLFGLMLALPTNELWSVTLSLLLGTPALTLIGAIGAALTVSLRRGGLLLAVLVLPLCVPVLIFGVAAAGAPQNAVASFASPFLILCALTLMATVGAPIAAAAALRRMSE</sequence>
<organism evidence="14 15">
    <name type="scientific">Methylocapsa polymorpha</name>
    <dbReference type="NCBI Taxonomy" id="3080828"/>
    <lineage>
        <taxon>Bacteria</taxon>
        <taxon>Pseudomonadati</taxon>
        <taxon>Pseudomonadota</taxon>
        <taxon>Alphaproteobacteria</taxon>
        <taxon>Hyphomicrobiales</taxon>
        <taxon>Beijerinckiaceae</taxon>
        <taxon>Methylocapsa</taxon>
    </lineage>
</organism>
<keyword evidence="6 12" id="KW-1003">Cell membrane</keyword>
<reference evidence="14 15" key="1">
    <citation type="submission" date="2023-10" db="EMBL/GenBank/DDBJ databases">
        <title>Novel methanotroph of the genus Methylocapsa from a subarctic wetland.</title>
        <authorList>
            <person name="Belova S.E."/>
            <person name="Oshkin I.Y."/>
            <person name="Miroshnikov K."/>
            <person name="Dedysh S.N."/>
        </authorList>
    </citation>
    <scope>NUCLEOTIDE SEQUENCE [LARGE SCALE GENOMIC DNA]</scope>
    <source>
        <strain evidence="14 15">RX1</strain>
    </source>
</reference>
<evidence type="ECO:0000256" key="8">
    <source>
        <dbReference type="ARBA" id="ARBA00022692"/>
    </source>
</evidence>
<keyword evidence="9 12" id="KW-0201">Cytochrome c-type biogenesis</keyword>
<gene>
    <name evidence="14" type="primary">ccmB</name>
    <name evidence="14" type="ORF">RZS28_04450</name>
</gene>
<evidence type="ECO:0000256" key="4">
    <source>
        <dbReference type="ARBA" id="ARBA00016452"/>
    </source>
</evidence>
<dbReference type="EMBL" id="CP136862">
    <property type="protein sequence ID" value="WOJ91449.1"/>
    <property type="molecule type" value="Genomic_DNA"/>
</dbReference>
<feature type="transmembrane region" description="Helical" evidence="13">
    <location>
        <begin position="48"/>
        <end position="69"/>
    </location>
</feature>
<evidence type="ECO:0000313" key="14">
    <source>
        <dbReference type="EMBL" id="WOJ91449.1"/>
    </source>
</evidence>
<evidence type="ECO:0000256" key="1">
    <source>
        <dbReference type="ARBA" id="ARBA00002442"/>
    </source>
</evidence>
<feature type="transmembrane region" description="Helical" evidence="13">
    <location>
        <begin position="101"/>
        <end position="124"/>
    </location>
</feature>
<evidence type="ECO:0000256" key="2">
    <source>
        <dbReference type="ARBA" id="ARBA00004429"/>
    </source>
</evidence>
<dbReference type="InterPro" id="IPR003544">
    <property type="entry name" value="Cyt_c_biogenesis_CcmB"/>
</dbReference>
<evidence type="ECO:0000256" key="11">
    <source>
        <dbReference type="ARBA" id="ARBA00023136"/>
    </source>
</evidence>
<protein>
    <recommendedName>
        <fullName evidence="4 12">Heme exporter protein B</fullName>
    </recommendedName>
</protein>
<keyword evidence="15" id="KW-1185">Reference proteome</keyword>
<proteinExistence type="inferred from homology"/>
<dbReference type="PANTHER" id="PTHR30070:SF1">
    <property type="entry name" value="CYTOCHROME C BIOGENESIS B-RELATED"/>
    <property type="match status" value="1"/>
</dbReference>
<dbReference type="InterPro" id="IPR026031">
    <property type="entry name" value="Cyt_c_CcmB_bac"/>
</dbReference>
<feature type="transmembrane region" description="Helical" evidence="13">
    <location>
        <begin position="197"/>
        <end position="219"/>
    </location>
</feature>
<feature type="transmembrane region" description="Helical" evidence="13">
    <location>
        <begin position="130"/>
        <end position="155"/>
    </location>
</feature>
<dbReference type="Proteomes" id="UP001626536">
    <property type="component" value="Chromosome"/>
</dbReference>
<dbReference type="PANTHER" id="PTHR30070">
    <property type="entry name" value="HEME EXPORTER PROTEIN B"/>
    <property type="match status" value="1"/>
</dbReference>
<dbReference type="RefSeq" id="WP_407341041.1">
    <property type="nucleotide sequence ID" value="NZ_CP136862.1"/>
</dbReference>
<keyword evidence="7 12" id="KW-0997">Cell inner membrane</keyword>
<evidence type="ECO:0000256" key="5">
    <source>
        <dbReference type="ARBA" id="ARBA00022448"/>
    </source>
</evidence>
<comment type="subcellular location">
    <subcellularLocation>
        <location evidence="2">Cell inner membrane</location>
        <topology evidence="2">Multi-pass membrane protein</topology>
    </subcellularLocation>
</comment>
<evidence type="ECO:0000313" key="15">
    <source>
        <dbReference type="Proteomes" id="UP001626536"/>
    </source>
</evidence>
<feature type="transmembrane region" description="Helical" evidence="13">
    <location>
        <begin position="20"/>
        <end position="42"/>
    </location>
</feature>
<evidence type="ECO:0000256" key="9">
    <source>
        <dbReference type="ARBA" id="ARBA00022748"/>
    </source>
</evidence>
<dbReference type="PIRSF" id="PIRSF002764">
    <property type="entry name" value="CcmB"/>
    <property type="match status" value="1"/>
</dbReference>
<evidence type="ECO:0000256" key="6">
    <source>
        <dbReference type="ARBA" id="ARBA00022475"/>
    </source>
</evidence>